<feature type="domain" description="PD-(D/E)XK endonuclease-like" evidence="10">
    <location>
        <begin position="827"/>
        <end position="1063"/>
    </location>
</feature>
<name>A0A1I5WNA9_9LACT</name>
<keyword evidence="5 13" id="KW-0347">Helicase</keyword>
<keyword evidence="7" id="KW-0067">ATP-binding</keyword>
<dbReference type="GO" id="GO:0004527">
    <property type="term" value="F:exonuclease activity"/>
    <property type="evidence" value="ECO:0007669"/>
    <property type="project" value="UniProtKB-KW"/>
</dbReference>
<dbReference type="InterPro" id="IPR027417">
    <property type="entry name" value="P-loop_NTPase"/>
</dbReference>
<evidence type="ECO:0000256" key="7">
    <source>
        <dbReference type="ARBA" id="ARBA00022840"/>
    </source>
</evidence>
<keyword evidence="2" id="KW-0547">Nucleotide-binding</keyword>
<evidence type="ECO:0000259" key="10">
    <source>
        <dbReference type="Pfam" id="PF12705"/>
    </source>
</evidence>
<feature type="domain" description="ATP-dependent helicase/deoxyribonuclease subunit B N-terminal" evidence="12">
    <location>
        <begin position="6"/>
        <end position="299"/>
    </location>
</feature>
<evidence type="ECO:0000313" key="13">
    <source>
        <dbReference type="EMBL" id="SFQ21061.1"/>
    </source>
</evidence>
<proteinExistence type="predicted"/>
<dbReference type="EMBL" id="FOXW01000003">
    <property type="protein sequence ID" value="SFQ21061.1"/>
    <property type="molecule type" value="Genomic_DNA"/>
</dbReference>
<dbReference type="AlphaFoldDB" id="A0A1I5WNA9"/>
<dbReference type="GO" id="GO:0003677">
    <property type="term" value="F:DNA binding"/>
    <property type="evidence" value="ECO:0007669"/>
    <property type="project" value="UniProtKB-KW"/>
</dbReference>
<evidence type="ECO:0000259" key="11">
    <source>
        <dbReference type="Pfam" id="PF13361"/>
    </source>
</evidence>
<dbReference type="Pfam" id="PF12705">
    <property type="entry name" value="PDDEXK_1"/>
    <property type="match status" value="1"/>
</dbReference>
<evidence type="ECO:0000256" key="6">
    <source>
        <dbReference type="ARBA" id="ARBA00022839"/>
    </source>
</evidence>
<dbReference type="InterPro" id="IPR038726">
    <property type="entry name" value="PDDEXK_AddAB-type"/>
</dbReference>
<dbReference type="GO" id="GO:0004386">
    <property type="term" value="F:helicase activity"/>
    <property type="evidence" value="ECO:0007669"/>
    <property type="project" value="UniProtKB-KW"/>
</dbReference>
<dbReference type="GO" id="GO:0006281">
    <property type="term" value="P:DNA repair"/>
    <property type="evidence" value="ECO:0007669"/>
    <property type="project" value="UniProtKB-KW"/>
</dbReference>
<accession>A0A1I5WNA9</accession>
<reference evidence="13 14" key="1">
    <citation type="submission" date="2016-10" db="EMBL/GenBank/DDBJ databases">
        <authorList>
            <person name="de Groot N.N."/>
        </authorList>
    </citation>
    <scope>NUCLEOTIDE SEQUENCE [LARGE SCALE GENOMIC DNA]</scope>
    <source>
        <strain evidence="13 14">DSM 20581</strain>
    </source>
</reference>
<evidence type="ECO:0000256" key="3">
    <source>
        <dbReference type="ARBA" id="ARBA00022763"/>
    </source>
</evidence>
<keyword evidence="6" id="KW-0269">Exonuclease</keyword>
<sequence length="1205" mass="139474">MGLQFRLGRANTDKRDGMLDEISELLSENRETQVFYLVPEHIKFDAEMTVLKELGEREPFNRQELLGMMDVQVLSFSRLAWFLLQDSDLYARPQLTQTGLSMLLRKLLLQYEEQLTIYRGEVRKNGFIQKLSDLFFELRSGRISTEDLAQMVHLLGETLQEADFKLKLQDISLIYQAYGEAVKGKYIESEDVITALIDKVRTMDMSDTYVYIEGFYQFTAQEQELILALMQQAKKVTIALTLDKPYPTEKPDLLSLFRVTGTTYYKIYQAARTNGIKVYLDNIISSKNNHYCGELNQLEEYWVESNELSPVQSKQIADHSTMGECIEVWGAENKQAEVNHVATEIIKLVASGKYRYKDILVLARNPEEYRTLLEPTFDKHHIEMFFDSAEVMSHHPLSELLDALFAIKKNNWRYSDVMRFLRTELFLPAFTAPLTTDRLVRTKQFIKHAQQYRDAVDITENVVLAYGYEGYHWTKKDPWKYTRFHYDETDFQSDADVIFEQTANQIKDFLNHTLVPFFKRLDKAETSMDAARILYQFLESNGVPEQLLFWRDQLIEQEDLEGARRHEQVWQVFTEMLDEYVEVLGEQEFDEESFRMILITGFENASYSIVPPTIDQVIFSGLAGTRIGTAKVTFILGMTNVNLPIKAENKTMLTEEDRSLIEGYLATEEKYLKPSVESQMAAEPFIAYQAFLDSSDKLYLTYPTSSEAKESPKLSPYVQRIADHFSLKIQPKQADITSLTELTKETVLSFIGSREATMGQLLMVLRKAQDSQDDLHPFWKMLYLYFKNNDRTANRFKRLVASLRQKNIPIPLTEDLAEKLYGKDLYLSVSQLESYYADPFSHFLTYGLKLRERNVFELSPAGTGEYFHEALDLLFKTLIDRDVTFDQLDNQALERLTEEVLESLVSKSKYQILSASNRMHYIREQLAKTIKRVAWAIQHQSRRTNMENAKTEVLFGRIAAQKGIEGHVFPLDNGGELHLRGKIDRVDAMEINNKHYLSVVDYKSSKHSFSFIDAYYGLAMQMLTYLDIAVEHSDELIGKKAVPAGAFYLQVQNPFLKEGTFSDEDSYRESLLKLYKMDGFLLDDEDMLDALDLTVEPKKKSLIYPFEQLAKGTMKSNKFVTLDDIETLLNFNKRKIIEAGNNIIKGDTRLSPIKEKSSFISSVNGPLKAVSFFDAALYTENKYRRMEKLSMEEILERMKREGGLL</sequence>
<dbReference type="PANTHER" id="PTHR30591">
    <property type="entry name" value="RECBCD ENZYME SUBUNIT RECC"/>
    <property type="match status" value="1"/>
</dbReference>
<dbReference type="GO" id="GO:0005524">
    <property type="term" value="F:ATP binding"/>
    <property type="evidence" value="ECO:0007669"/>
    <property type="project" value="UniProtKB-KW"/>
</dbReference>
<dbReference type="InterPro" id="IPR014017">
    <property type="entry name" value="DNA_helicase_UvrD-like_C"/>
</dbReference>
<feature type="domain" description="UvrD-like helicase C-terminal" evidence="11">
    <location>
        <begin position="312"/>
        <end position="388"/>
    </location>
</feature>
<dbReference type="STRING" id="82801.SAMN04488506_0978"/>
<keyword evidence="9" id="KW-0234">DNA repair</keyword>
<dbReference type="SUPFAM" id="SSF52540">
    <property type="entry name" value="P-loop containing nucleoside triphosphate hydrolases"/>
    <property type="match status" value="1"/>
</dbReference>
<dbReference type="Proteomes" id="UP000199136">
    <property type="component" value="Unassembled WGS sequence"/>
</dbReference>
<keyword evidence="14" id="KW-1185">Reference proteome</keyword>
<keyword evidence="1" id="KW-0540">Nuclease</keyword>
<evidence type="ECO:0000256" key="5">
    <source>
        <dbReference type="ARBA" id="ARBA00022806"/>
    </source>
</evidence>
<dbReference type="PANTHER" id="PTHR30591:SF1">
    <property type="entry name" value="RECBCD ENZYME SUBUNIT RECC"/>
    <property type="match status" value="1"/>
</dbReference>
<gene>
    <name evidence="13" type="ORF">SAMN04488506_0978</name>
</gene>
<protein>
    <submittedName>
        <fullName evidence="13">DNA helicase/exodeoxyribonuclease V, subunit B</fullName>
    </submittedName>
</protein>
<dbReference type="Pfam" id="PF21445">
    <property type="entry name" value="ADDB_N"/>
    <property type="match status" value="1"/>
</dbReference>
<evidence type="ECO:0000313" key="14">
    <source>
        <dbReference type="Proteomes" id="UP000199136"/>
    </source>
</evidence>
<keyword evidence="8" id="KW-0238">DNA-binding</keyword>
<keyword evidence="3" id="KW-0227">DNA damage</keyword>
<organism evidence="13 14">
    <name type="scientific">Desemzia incerta</name>
    <dbReference type="NCBI Taxonomy" id="82801"/>
    <lineage>
        <taxon>Bacteria</taxon>
        <taxon>Bacillati</taxon>
        <taxon>Bacillota</taxon>
        <taxon>Bacilli</taxon>
        <taxon>Lactobacillales</taxon>
        <taxon>Carnobacteriaceae</taxon>
        <taxon>Desemzia</taxon>
    </lineage>
</organism>
<evidence type="ECO:0000256" key="2">
    <source>
        <dbReference type="ARBA" id="ARBA00022741"/>
    </source>
</evidence>
<dbReference type="RefSeq" id="WP_092480032.1">
    <property type="nucleotide sequence ID" value="NZ_FOXW01000003.1"/>
</dbReference>
<evidence type="ECO:0000256" key="8">
    <source>
        <dbReference type="ARBA" id="ARBA00023125"/>
    </source>
</evidence>
<evidence type="ECO:0000256" key="9">
    <source>
        <dbReference type="ARBA" id="ARBA00023204"/>
    </source>
</evidence>
<dbReference type="Gene3D" id="3.40.50.300">
    <property type="entry name" value="P-loop containing nucleotide triphosphate hydrolases"/>
    <property type="match status" value="4"/>
</dbReference>
<dbReference type="OrthoDB" id="9758506at2"/>
<dbReference type="GO" id="GO:0006310">
    <property type="term" value="P:DNA recombination"/>
    <property type="evidence" value="ECO:0007669"/>
    <property type="project" value="TreeGrafter"/>
</dbReference>
<evidence type="ECO:0000256" key="1">
    <source>
        <dbReference type="ARBA" id="ARBA00022722"/>
    </source>
</evidence>
<keyword evidence="4" id="KW-0378">Hydrolase</keyword>
<dbReference type="Pfam" id="PF13361">
    <property type="entry name" value="UvrD_C"/>
    <property type="match status" value="1"/>
</dbReference>
<dbReference type="InterPro" id="IPR049035">
    <property type="entry name" value="ADDB_N"/>
</dbReference>
<evidence type="ECO:0000259" key="12">
    <source>
        <dbReference type="Pfam" id="PF21445"/>
    </source>
</evidence>
<evidence type="ECO:0000256" key="4">
    <source>
        <dbReference type="ARBA" id="ARBA00022801"/>
    </source>
</evidence>